<reference evidence="2" key="1">
    <citation type="submission" date="2016-12" db="EMBL/GenBank/DDBJ databases">
        <title>Discovery of methanogenic haloarchaea.</title>
        <authorList>
            <person name="Sorokin D.Y."/>
            <person name="Makarova K.S."/>
            <person name="Abbas B."/>
            <person name="Ferrer M."/>
            <person name="Golyshin P.N."/>
        </authorList>
    </citation>
    <scope>NUCLEOTIDE SEQUENCE [LARGE SCALE GENOMIC DNA]</scope>
    <source>
        <strain evidence="2">HMET1</strain>
    </source>
</reference>
<dbReference type="InterPro" id="IPR036390">
    <property type="entry name" value="WH_DNA-bd_sf"/>
</dbReference>
<dbReference type="SUPFAM" id="SSF46785">
    <property type="entry name" value="Winged helix' DNA-binding domain"/>
    <property type="match status" value="1"/>
</dbReference>
<feature type="domain" description="ArnR1-like winged helix-turn-helix" evidence="1">
    <location>
        <begin position="3"/>
        <end position="78"/>
    </location>
</feature>
<dbReference type="AlphaFoldDB" id="A0A1Q6DXI5"/>
<sequence length="85" mass="10125">MTRRSAWKIFHDVLKVIKESDGCKKTRVMQDSHMSWGAFNAHFEFLLENNFIEEDEKDYYLTQEGEKLLSHLSEVNKTINKCKKQ</sequence>
<evidence type="ECO:0000313" key="3">
    <source>
        <dbReference type="Proteomes" id="UP000185744"/>
    </source>
</evidence>
<dbReference type="InterPro" id="IPR038723">
    <property type="entry name" value="ArnR1-like_HTH"/>
</dbReference>
<comment type="caution">
    <text evidence="2">The sequence shown here is derived from an EMBL/GenBank/DDBJ whole genome shotgun (WGS) entry which is preliminary data.</text>
</comment>
<dbReference type="Gene3D" id="1.10.10.10">
    <property type="entry name" value="Winged helix-like DNA-binding domain superfamily/Winged helix DNA-binding domain"/>
    <property type="match status" value="1"/>
</dbReference>
<proteinExistence type="predicted"/>
<name>A0A1Q6DXI5_METT1</name>
<evidence type="ECO:0000259" key="1">
    <source>
        <dbReference type="Pfam" id="PF14947"/>
    </source>
</evidence>
<accession>A0A1Q6DXI5</accession>
<protein>
    <submittedName>
        <fullName evidence="2">Transcriptional regulator containing HTH domain</fullName>
    </submittedName>
</protein>
<evidence type="ECO:0000313" key="2">
    <source>
        <dbReference type="EMBL" id="OKY79089.1"/>
    </source>
</evidence>
<organism evidence="2 3">
    <name type="scientific">Methanohalarchaeum thermophilum</name>
    <dbReference type="NCBI Taxonomy" id="1903181"/>
    <lineage>
        <taxon>Archaea</taxon>
        <taxon>Methanobacteriati</taxon>
        <taxon>Methanobacteriota</taxon>
        <taxon>Methanonatronarchaeia</taxon>
        <taxon>Methanonatronarchaeales</taxon>
        <taxon>Methanonatronarchaeaceae</taxon>
        <taxon>Candidatus Methanohalarchaeum</taxon>
    </lineage>
</organism>
<keyword evidence="3" id="KW-1185">Reference proteome</keyword>
<dbReference type="Pfam" id="PF14947">
    <property type="entry name" value="HTH_45"/>
    <property type="match status" value="1"/>
</dbReference>
<dbReference type="InterPro" id="IPR036388">
    <property type="entry name" value="WH-like_DNA-bd_sf"/>
</dbReference>
<gene>
    <name evidence="2" type="ORF">BTN85_1595</name>
</gene>
<dbReference type="Proteomes" id="UP000185744">
    <property type="component" value="Unassembled WGS sequence"/>
</dbReference>
<dbReference type="InParanoid" id="A0A1Q6DXI5"/>
<dbReference type="EMBL" id="MSDW01000001">
    <property type="protein sequence ID" value="OKY79089.1"/>
    <property type="molecule type" value="Genomic_DNA"/>
</dbReference>